<name>A0AAE3QL08_9BACT</name>
<reference evidence="1" key="1">
    <citation type="submission" date="2023-05" db="EMBL/GenBank/DDBJ databases">
        <authorList>
            <person name="Zhang X."/>
        </authorList>
    </citation>
    <scope>NUCLEOTIDE SEQUENCE</scope>
    <source>
        <strain evidence="1">YF14B1</strain>
    </source>
</reference>
<evidence type="ECO:0000313" key="2">
    <source>
        <dbReference type="Proteomes" id="UP001241110"/>
    </source>
</evidence>
<dbReference type="EMBL" id="JASJOS010000005">
    <property type="protein sequence ID" value="MDJ1481302.1"/>
    <property type="molecule type" value="Genomic_DNA"/>
</dbReference>
<dbReference type="RefSeq" id="WP_313978884.1">
    <property type="nucleotide sequence ID" value="NZ_JASJOS010000005.1"/>
</dbReference>
<comment type="caution">
    <text evidence="1">The sequence shown here is derived from an EMBL/GenBank/DDBJ whole genome shotgun (WGS) entry which is preliminary data.</text>
</comment>
<protein>
    <submittedName>
        <fullName evidence="1">Uncharacterized protein</fullName>
    </submittedName>
</protein>
<dbReference type="AlphaFoldDB" id="A0AAE3QL08"/>
<sequence>MEQEESLTKKRVYELVISTLGENTLGYIYSKSNNRRYYFQRKALRQDAVDTMKITVFFRKGYINCELRSTVYKHNDGILFSDGILNRRTFLFNSKSTSALGPEIWSYSFSKSEDSFLETLALLMADLEKKGKEFVNSCDQRYSHPKFLKGLDFINNLTISKEQLKAIFPKHFVGYWWKLDNEKFIELELLLNEIDKDKSFEEVKHYWENSAFAFEFFDKYISD</sequence>
<organism evidence="1 2">
    <name type="scientific">Xanthocytophaga flava</name>
    <dbReference type="NCBI Taxonomy" id="3048013"/>
    <lineage>
        <taxon>Bacteria</taxon>
        <taxon>Pseudomonadati</taxon>
        <taxon>Bacteroidota</taxon>
        <taxon>Cytophagia</taxon>
        <taxon>Cytophagales</taxon>
        <taxon>Rhodocytophagaceae</taxon>
        <taxon>Xanthocytophaga</taxon>
    </lineage>
</organism>
<accession>A0AAE3QL08</accession>
<gene>
    <name evidence="1" type="ORF">QNI16_12465</name>
</gene>
<evidence type="ECO:0000313" key="1">
    <source>
        <dbReference type="EMBL" id="MDJ1481302.1"/>
    </source>
</evidence>
<proteinExistence type="predicted"/>
<dbReference type="Proteomes" id="UP001241110">
    <property type="component" value="Unassembled WGS sequence"/>
</dbReference>